<organism evidence="8 9">
    <name type="scientific">Vineibacter terrae</name>
    <dbReference type="NCBI Taxonomy" id="2586908"/>
    <lineage>
        <taxon>Bacteria</taxon>
        <taxon>Pseudomonadati</taxon>
        <taxon>Pseudomonadota</taxon>
        <taxon>Alphaproteobacteria</taxon>
        <taxon>Hyphomicrobiales</taxon>
        <taxon>Vineibacter</taxon>
    </lineage>
</organism>
<dbReference type="GO" id="GO:0005886">
    <property type="term" value="C:plasma membrane"/>
    <property type="evidence" value="ECO:0007669"/>
    <property type="project" value="TreeGrafter"/>
</dbReference>
<dbReference type="SUPFAM" id="SSF56519">
    <property type="entry name" value="Penicillin binding protein dimerisation domain"/>
    <property type="match status" value="1"/>
</dbReference>
<accession>A0A5C8PIC7</accession>
<evidence type="ECO:0000313" key="8">
    <source>
        <dbReference type="EMBL" id="TXL73562.1"/>
    </source>
</evidence>
<dbReference type="SUPFAM" id="SSF56601">
    <property type="entry name" value="beta-lactamase/transpeptidase-like"/>
    <property type="match status" value="1"/>
</dbReference>
<name>A0A5C8PIC7_9HYPH</name>
<dbReference type="PANTHER" id="PTHR30627">
    <property type="entry name" value="PEPTIDOGLYCAN D,D-TRANSPEPTIDASE"/>
    <property type="match status" value="1"/>
</dbReference>
<evidence type="ECO:0000259" key="7">
    <source>
        <dbReference type="Pfam" id="PF03717"/>
    </source>
</evidence>
<feature type="compositionally biased region" description="Pro residues" evidence="4">
    <location>
        <begin position="607"/>
        <end position="616"/>
    </location>
</feature>
<dbReference type="Gene3D" id="3.40.710.10">
    <property type="entry name" value="DD-peptidase/beta-lactamase superfamily"/>
    <property type="match status" value="1"/>
</dbReference>
<dbReference type="OrthoDB" id="9789078at2"/>
<keyword evidence="2" id="KW-0645">Protease</keyword>
<dbReference type="Pfam" id="PF00905">
    <property type="entry name" value="Transpeptidase"/>
    <property type="match status" value="1"/>
</dbReference>
<dbReference type="EMBL" id="VDUZ01000024">
    <property type="protein sequence ID" value="TXL73562.1"/>
    <property type="molecule type" value="Genomic_DNA"/>
</dbReference>
<keyword evidence="3 5" id="KW-0472">Membrane</keyword>
<feature type="transmembrane region" description="Helical" evidence="5">
    <location>
        <begin position="42"/>
        <end position="62"/>
    </location>
</feature>
<reference evidence="8 9" key="1">
    <citation type="submission" date="2019-06" db="EMBL/GenBank/DDBJ databases">
        <title>New taxonomy in bacterial strain CC-CFT640, isolated from vineyard.</title>
        <authorList>
            <person name="Lin S.-Y."/>
            <person name="Tsai C.-F."/>
            <person name="Young C.-C."/>
        </authorList>
    </citation>
    <scope>NUCLEOTIDE SEQUENCE [LARGE SCALE GENOMIC DNA]</scope>
    <source>
        <strain evidence="8 9">CC-CFT640</strain>
    </source>
</reference>
<dbReference type="GO" id="GO:0004180">
    <property type="term" value="F:carboxypeptidase activity"/>
    <property type="evidence" value="ECO:0007669"/>
    <property type="project" value="UniProtKB-KW"/>
</dbReference>
<dbReference type="Gene3D" id="3.90.1310.10">
    <property type="entry name" value="Penicillin-binding protein 2a (Domain 2)"/>
    <property type="match status" value="1"/>
</dbReference>
<dbReference type="InterPro" id="IPR036138">
    <property type="entry name" value="PBP_dimer_sf"/>
</dbReference>
<dbReference type="PANTHER" id="PTHR30627:SF1">
    <property type="entry name" value="PEPTIDOGLYCAN D,D-TRANSPEPTIDASE FTSI"/>
    <property type="match status" value="1"/>
</dbReference>
<evidence type="ECO:0000313" key="9">
    <source>
        <dbReference type="Proteomes" id="UP000321638"/>
    </source>
</evidence>
<keyword evidence="2" id="KW-0378">Hydrolase</keyword>
<comment type="subcellular location">
    <subcellularLocation>
        <location evidence="1">Membrane</location>
    </subcellularLocation>
</comment>
<dbReference type="AlphaFoldDB" id="A0A5C8PIC7"/>
<feature type="region of interest" description="Disordered" evidence="4">
    <location>
        <begin position="578"/>
        <end position="623"/>
    </location>
</feature>
<evidence type="ECO:0000256" key="4">
    <source>
        <dbReference type="SAM" id="MobiDB-lite"/>
    </source>
</evidence>
<evidence type="ECO:0000256" key="5">
    <source>
        <dbReference type="SAM" id="Phobius"/>
    </source>
</evidence>
<dbReference type="InterPro" id="IPR005311">
    <property type="entry name" value="PBP_dimer"/>
</dbReference>
<evidence type="ECO:0000259" key="6">
    <source>
        <dbReference type="Pfam" id="PF00905"/>
    </source>
</evidence>
<dbReference type="GO" id="GO:0008658">
    <property type="term" value="F:penicillin binding"/>
    <property type="evidence" value="ECO:0007669"/>
    <property type="project" value="InterPro"/>
</dbReference>
<sequence length="623" mass="66802">MIGGLFRRRDPEETTPARDVRQRLAPQNLPGRDALEVARARLSVGAALFAVLFVAVGLRMSYVSLLRDGNEPGVARAAHPAQVQADRADILDRNGVVLATSLPVVSLFATPRLVMDVEEAVQKLSKVLPDVKAEDIRERLLSGRSFVWIKRGLSPREHAAVMRLGLPGFEFQAEERRIYPQGAIGPHILGYTGIDNIGLAGIEKRFDETLRQGEPLRLAIDIRLQRFLEQEIARAAQRFSAIGATAAVMDVTTGEILALASLPAYDPNRHQTISNEALFNRSTLGVYEQGSTFKIFNTAMVLDSGRFTTTSVFDASSPIKIDRFTITDYHAQNRALTIAEIFKYSSNIGSAKMASEIGVEGQRAFMDKIGMLRPVPIELPEVGQPLYPRQWRKINMLTIAYGHGISVTPLHVVTATSAMINGGIYYRPTLLKRTAAGHAGTGTRVISEKTSRQMRDLFRLNVVEGSGRNSDVPGFDVGGKTGSAEKPGRHGYREKALISSFVAAFPMRDPKYVVMVSIDEPKGTKETGGYATGGAVAAPSTRAIIEFIATLYGIPPVDPAAAAKLLAGSPATAPPIGAPPVSAPAAAAPTLTQLVEATTGPPAEAAAPPPAAPPARPTGRGGR</sequence>
<evidence type="ECO:0000256" key="1">
    <source>
        <dbReference type="ARBA" id="ARBA00004370"/>
    </source>
</evidence>
<dbReference type="InterPro" id="IPR001460">
    <property type="entry name" value="PCN-bd_Tpept"/>
</dbReference>
<dbReference type="RefSeq" id="WP_147848836.1">
    <property type="nucleotide sequence ID" value="NZ_VDUZ01000024.1"/>
</dbReference>
<dbReference type="InterPro" id="IPR050515">
    <property type="entry name" value="Beta-lactam/transpept"/>
</dbReference>
<dbReference type="Proteomes" id="UP000321638">
    <property type="component" value="Unassembled WGS sequence"/>
</dbReference>
<comment type="caution">
    <text evidence="8">The sequence shown here is derived from an EMBL/GenBank/DDBJ whole genome shotgun (WGS) entry which is preliminary data.</text>
</comment>
<dbReference type="InterPro" id="IPR012338">
    <property type="entry name" value="Beta-lactam/transpept-like"/>
</dbReference>
<dbReference type="Gene3D" id="3.30.450.330">
    <property type="match status" value="1"/>
</dbReference>
<dbReference type="Pfam" id="PF03717">
    <property type="entry name" value="PBP_dimer"/>
    <property type="match status" value="1"/>
</dbReference>
<evidence type="ECO:0000256" key="3">
    <source>
        <dbReference type="ARBA" id="ARBA00023136"/>
    </source>
</evidence>
<keyword evidence="5" id="KW-0812">Transmembrane</keyword>
<keyword evidence="5" id="KW-1133">Transmembrane helix</keyword>
<dbReference type="GO" id="GO:0071555">
    <property type="term" value="P:cell wall organization"/>
    <property type="evidence" value="ECO:0007669"/>
    <property type="project" value="TreeGrafter"/>
</dbReference>
<keyword evidence="9" id="KW-1185">Reference proteome</keyword>
<keyword evidence="2" id="KW-0121">Carboxypeptidase</keyword>
<feature type="compositionally biased region" description="Low complexity" evidence="4">
    <location>
        <begin position="596"/>
        <end position="606"/>
    </location>
</feature>
<evidence type="ECO:0000256" key="2">
    <source>
        <dbReference type="ARBA" id="ARBA00022645"/>
    </source>
</evidence>
<gene>
    <name evidence="8" type="ORF">FHP25_20490</name>
</gene>
<protein>
    <submittedName>
        <fullName evidence="8">Penicillin-binding protein 2</fullName>
    </submittedName>
</protein>
<proteinExistence type="predicted"/>
<feature type="domain" description="Penicillin-binding protein dimerisation" evidence="7">
    <location>
        <begin position="83"/>
        <end position="211"/>
    </location>
</feature>
<feature type="domain" description="Penicillin-binding protein transpeptidase" evidence="6">
    <location>
        <begin position="245"/>
        <end position="545"/>
    </location>
</feature>